<keyword evidence="5" id="KW-0902">Two-component regulatory system</keyword>
<keyword evidence="7" id="KW-0238">DNA-binding</keyword>
<evidence type="ECO:0000256" key="3">
    <source>
        <dbReference type="ARBA" id="ARBA00022490"/>
    </source>
</evidence>
<dbReference type="PANTHER" id="PTHR42713:SF3">
    <property type="entry name" value="TRANSCRIPTIONAL REGULATORY PROTEIN HPTR"/>
    <property type="match status" value="1"/>
</dbReference>
<dbReference type="SUPFAM" id="SSF48371">
    <property type="entry name" value="ARM repeat"/>
    <property type="match status" value="1"/>
</dbReference>
<dbReference type="SMART" id="SM00448">
    <property type="entry name" value="REC"/>
    <property type="match status" value="1"/>
</dbReference>
<dbReference type="EMBL" id="QOHO01000089">
    <property type="protein sequence ID" value="RFZ76353.1"/>
    <property type="molecule type" value="Genomic_DNA"/>
</dbReference>
<dbReference type="InterPro" id="IPR011006">
    <property type="entry name" value="CheY-like_superfamily"/>
</dbReference>
<evidence type="ECO:0000256" key="5">
    <source>
        <dbReference type="ARBA" id="ARBA00023012"/>
    </source>
</evidence>
<keyword evidence="4 10" id="KW-0597">Phosphoprotein</keyword>
<evidence type="ECO:0000256" key="8">
    <source>
        <dbReference type="ARBA" id="ARBA00023163"/>
    </source>
</evidence>
<dbReference type="GO" id="GO:0000160">
    <property type="term" value="P:phosphorelay signal transduction system"/>
    <property type="evidence" value="ECO:0007669"/>
    <property type="project" value="UniProtKB-KW"/>
</dbReference>
<dbReference type="Pfam" id="PF12833">
    <property type="entry name" value="HTH_18"/>
    <property type="match status" value="1"/>
</dbReference>
<evidence type="ECO:0000256" key="10">
    <source>
        <dbReference type="PROSITE-ProRule" id="PRU00169"/>
    </source>
</evidence>
<dbReference type="Gene3D" id="3.40.50.2300">
    <property type="match status" value="1"/>
</dbReference>
<name>A0A3E2N5S5_9FIRM</name>
<dbReference type="AlphaFoldDB" id="A0A3E2N5S5"/>
<dbReference type="SUPFAM" id="SSF52172">
    <property type="entry name" value="CheY-like"/>
    <property type="match status" value="1"/>
</dbReference>
<keyword evidence="8" id="KW-0804">Transcription</keyword>
<evidence type="ECO:0000313" key="14">
    <source>
        <dbReference type="Proteomes" id="UP000260680"/>
    </source>
</evidence>
<feature type="domain" description="Response regulatory" evidence="12">
    <location>
        <begin position="5"/>
        <end position="122"/>
    </location>
</feature>
<comment type="caution">
    <text evidence="13">The sequence shown here is derived from an EMBL/GenBank/DDBJ whole genome shotgun (WGS) entry which is preliminary data.</text>
</comment>
<dbReference type="InterPro" id="IPR018060">
    <property type="entry name" value="HTH_AraC"/>
</dbReference>
<dbReference type="PROSITE" id="PS50110">
    <property type="entry name" value="RESPONSE_REGULATORY"/>
    <property type="match status" value="1"/>
</dbReference>
<gene>
    <name evidence="13" type="ORF">DS742_24150</name>
</gene>
<dbReference type="Gene3D" id="1.10.10.60">
    <property type="entry name" value="Homeodomain-like"/>
    <property type="match status" value="2"/>
</dbReference>
<dbReference type="PANTHER" id="PTHR42713">
    <property type="entry name" value="HISTIDINE KINASE-RELATED"/>
    <property type="match status" value="1"/>
</dbReference>
<dbReference type="SUPFAM" id="SSF46689">
    <property type="entry name" value="Homeodomain-like"/>
    <property type="match status" value="1"/>
</dbReference>
<dbReference type="SMART" id="SM00342">
    <property type="entry name" value="HTH_ARAC"/>
    <property type="match status" value="1"/>
</dbReference>
<evidence type="ECO:0000313" key="13">
    <source>
        <dbReference type="EMBL" id="RFZ76353.1"/>
    </source>
</evidence>
<dbReference type="GO" id="GO:0043565">
    <property type="term" value="F:sequence-specific DNA binding"/>
    <property type="evidence" value="ECO:0007669"/>
    <property type="project" value="InterPro"/>
</dbReference>
<evidence type="ECO:0000259" key="12">
    <source>
        <dbReference type="PROSITE" id="PS50110"/>
    </source>
</evidence>
<feature type="domain" description="HTH araC/xylS-type" evidence="11">
    <location>
        <begin position="403"/>
        <end position="505"/>
    </location>
</feature>
<comment type="function">
    <text evidence="9">May play the central regulatory role in sporulation. It may be an element of the effector pathway responsible for the activation of sporulation genes in response to nutritional stress. Spo0A may act in concert with spo0H (a sigma factor) to control the expression of some genes that are critical to the sporulation process.</text>
</comment>
<dbReference type="Proteomes" id="UP000260680">
    <property type="component" value="Unassembled WGS sequence"/>
</dbReference>
<dbReference type="GO" id="GO:0003700">
    <property type="term" value="F:DNA-binding transcription factor activity"/>
    <property type="evidence" value="ECO:0007669"/>
    <property type="project" value="InterPro"/>
</dbReference>
<dbReference type="Pfam" id="PF00072">
    <property type="entry name" value="Response_reg"/>
    <property type="match status" value="1"/>
</dbReference>
<accession>A0A3E2N5S5</accession>
<evidence type="ECO:0000256" key="7">
    <source>
        <dbReference type="ARBA" id="ARBA00023125"/>
    </source>
</evidence>
<dbReference type="InterPro" id="IPR009057">
    <property type="entry name" value="Homeodomain-like_sf"/>
</dbReference>
<dbReference type="GO" id="GO:0005737">
    <property type="term" value="C:cytoplasm"/>
    <property type="evidence" value="ECO:0007669"/>
    <property type="project" value="UniProtKB-SubCell"/>
</dbReference>
<dbReference type="CDD" id="cd17536">
    <property type="entry name" value="REC_YesN-like"/>
    <property type="match status" value="1"/>
</dbReference>
<dbReference type="InterPro" id="IPR051552">
    <property type="entry name" value="HptR"/>
</dbReference>
<keyword evidence="6" id="KW-0805">Transcription regulation</keyword>
<evidence type="ECO:0000256" key="4">
    <source>
        <dbReference type="ARBA" id="ARBA00022553"/>
    </source>
</evidence>
<evidence type="ECO:0000256" key="6">
    <source>
        <dbReference type="ARBA" id="ARBA00023015"/>
    </source>
</evidence>
<evidence type="ECO:0000259" key="11">
    <source>
        <dbReference type="PROSITE" id="PS01124"/>
    </source>
</evidence>
<dbReference type="InterPro" id="IPR016024">
    <property type="entry name" value="ARM-type_fold"/>
</dbReference>
<organism evidence="13 14">
    <name type="scientific">Lacrimispora amygdalina</name>
    <dbReference type="NCBI Taxonomy" id="253257"/>
    <lineage>
        <taxon>Bacteria</taxon>
        <taxon>Bacillati</taxon>
        <taxon>Bacillota</taxon>
        <taxon>Clostridia</taxon>
        <taxon>Lachnospirales</taxon>
        <taxon>Lachnospiraceae</taxon>
        <taxon>Lacrimispora</taxon>
    </lineage>
</organism>
<dbReference type="OrthoDB" id="9794370at2"/>
<evidence type="ECO:0000256" key="1">
    <source>
        <dbReference type="ARBA" id="ARBA00004496"/>
    </source>
</evidence>
<evidence type="ECO:0000256" key="9">
    <source>
        <dbReference type="ARBA" id="ARBA00024867"/>
    </source>
</evidence>
<sequence>MLMLKLIIADDERVIRESISSLIDWNSLGIELVGTCRDGIEAYHMILDESPNIVMTDIRMPGLSGLELIERIYQANMDTQFILLSGFGEFEYAKQAMKYRVHHYLLKPCNEEQIVESMKDIIKEYYHRQAFQDLKERQKALTVNLHHSIMGNIINEQIFKSDPAEFSWDAYSGFMDFYHTGYELCFLHYLEEENLNSILNGIYDYIAEHAPGIELYCIYVKNSLILFFEKYQVSYDQFDLFMQTLKPKERPFQLDYKRFTFNSLERLLKTLITKIRRYGIIYYMNGLEPVPICNYKNLITKIEKLTANLIEAEEPERKSCLEDLTATLNDISNTDLLKQAGSRILIKLATESNYLSSVDTTEYLMDLNQQTEFSEIRRMLCKKLNEILKKPSSRSQHYSPFIDKIIRYVVDHLDDPNLTLKCIAENYLFMNVDYVSKRFSKETKQKFSNYITALRIQKAKQLLAEGHTEQIQWVAQQVGCGNNPQYFSQIFKKSTGMTPSAYAKKLNGGE</sequence>
<feature type="modified residue" description="4-aspartylphosphate" evidence="10">
    <location>
        <position position="57"/>
    </location>
</feature>
<dbReference type="InterPro" id="IPR001789">
    <property type="entry name" value="Sig_transdc_resp-reg_receiver"/>
</dbReference>
<comment type="subcellular location">
    <subcellularLocation>
        <location evidence="1">Cytoplasm</location>
    </subcellularLocation>
</comment>
<proteinExistence type="predicted"/>
<reference evidence="13 14" key="1">
    <citation type="submission" date="2018-07" db="EMBL/GenBank/DDBJ databases">
        <title>New species, Clostridium PI-S10-A1B.</title>
        <authorList>
            <person name="Krishna G."/>
            <person name="Summeta K."/>
            <person name="Shikha S."/>
            <person name="Prabhu P.B."/>
            <person name="Suresh K."/>
        </authorList>
    </citation>
    <scope>NUCLEOTIDE SEQUENCE [LARGE SCALE GENOMIC DNA]</scope>
    <source>
        <strain evidence="13 14">PI-S10-A1B</strain>
    </source>
</reference>
<dbReference type="PROSITE" id="PS01124">
    <property type="entry name" value="HTH_ARAC_FAMILY_2"/>
    <property type="match status" value="1"/>
</dbReference>
<keyword evidence="3" id="KW-0963">Cytoplasm</keyword>
<evidence type="ECO:0000256" key="2">
    <source>
        <dbReference type="ARBA" id="ARBA00018672"/>
    </source>
</evidence>
<protein>
    <recommendedName>
        <fullName evidence="2">Stage 0 sporulation protein A homolog</fullName>
    </recommendedName>
</protein>